<name>A0A0W0VUM4_9GAMM</name>
<organism evidence="2 3">
    <name type="scientific">Legionella maceachernii</name>
    <dbReference type="NCBI Taxonomy" id="466"/>
    <lineage>
        <taxon>Bacteria</taxon>
        <taxon>Pseudomonadati</taxon>
        <taxon>Pseudomonadota</taxon>
        <taxon>Gammaproteobacteria</taxon>
        <taxon>Legionellales</taxon>
        <taxon>Legionellaceae</taxon>
        <taxon>Legionella</taxon>
    </lineage>
</organism>
<keyword evidence="3" id="KW-1185">Reference proteome</keyword>
<feature type="region of interest" description="Disordered" evidence="1">
    <location>
        <begin position="354"/>
        <end position="403"/>
    </location>
</feature>
<dbReference type="AlphaFoldDB" id="A0A0W0VUM4"/>
<dbReference type="EMBL" id="LNYL01000051">
    <property type="protein sequence ID" value="KTD23911.1"/>
    <property type="molecule type" value="Genomic_DNA"/>
</dbReference>
<dbReference type="PATRIC" id="fig|466.6.peg.2979"/>
<reference evidence="2 3" key="1">
    <citation type="submission" date="2015-11" db="EMBL/GenBank/DDBJ databases">
        <title>Genomic analysis of 38 Legionella species identifies large and diverse effector repertoires.</title>
        <authorList>
            <person name="Burstein D."/>
            <person name="Amaro F."/>
            <person name="Zusman T."/>
            <person name="Lifshitz Z."/>
            <person name="Cohen O."/>
            <person name="Gilbert J.A."/>
            <person name="Pupko T."/>
            <person name="Shuman H.A."/>
            <person name="Segal G."/>
        </authorList>
    </citation>
    <scope>NUCLEOTIDE SEQUENCE [LARGE SCALE GENOMIC DNA]</scope>
    <source>
        <strain evidence="2 3">PX-1-G2-E2</strain>
    </source>
</reference>
<evidence type="ECO:0000313" key="3">
    <source>
        <dbReference type="Proteomes" id="UP000054908"/>
    </source>
</evidence>
<dbReference type="STRING" id="466.Lmac_2784"/>
<dbReference type="OrthoDB" id="5653987at2"/>
<dbReference type="Proteomes" id="UP000054908">
    <property type="component" value="Unassembled WGS sequence"/>
</dbReference>
<protein>
    <submittedName>
        <fullName evidence="2">Interaptin</fullName>
    </submittedName>
</protein>
<comment type="caution">
    <text evidence="2">The sequence shown here is derived from an EMBL/GenBank/DDBJ whole genome shotgun (WGS) entry which is preliminary data.</text>
</comment>
<sequence>MRKNHRLYLEFFDHGSDEDYSSEELKRIEERKQQIYRLLSDRSLFPQTASARVKFAMGVANLLLGYFGLPSKTYPIQVNTKGPAGFARYLWTALMVFGKHHPDGAFGHEAIVISGSSERYPEEELGGFWSTFSAKSLYETVFKHYLTQEMLVLTENPELFEGVSSEQYKTVDEQITAGKEKIAKELDKEKEKQQHIETLLNNPLLFPKTPSARVKFAMAIANLYLVNKEPPSEEHPIVIEIRNTGETSKIVRYLWTAFMVFGKNHPHAPFNHKAIVVHDCTFSEDKELGGFWSTFSKVSLYETEFKHHLHPSMLVLSENPELFEGISNEVYRTIAEQIRAKEEGPFKSLAQMQAEASTHEVPQNKGLTQASKMQKALCDKPSSAKTSSSTPSIPSSASDKETEQSALELAQLTEENKPGDFKQVFSSYLHAARSGHSEALVSLERLAQEANKDQQLALSQLYGSFFHNDEKAAYWRQKATEIAQPSFDIQFN</sequence>
<gene>
    <name evidence="2" type="ORF">Lmac_2784</name>
</gene>
<accession>A0A0W0VUM4</accession>
<evidence type="ECO:0000256" key="1">
    <source>
        <dbReference type="SAM" id="MobiDB-lite"/>
    </source>
</evidence>
<evidence type="ECO:0000313" key="2">
    <source>
        <dbReference type="EMBL" id="KTD23911.1"/>
    </source>
</evidence>
<proteinExistence type="predicted"/>
<dbReference type="RefSeq" id="WP_058453472.1">
    <property type="nucleotide sequence ID" value="NZ_CAAAIB010000008.1"/>
</dbReference>
<feature type="compositionally biased region" description="Low complexity" evidence="1">
    <location>
        <begin position="380"/>
        <end position="397"/>
    </location>
</feature>